<dbReference type="Pfam" id="PF01346">
    <property type="entry name" value="FKBP_N"/>
    <property type="match status" value="1"/>
</dbReference>
<evidence type="ECO:0000256" key="3">
    <source>
        <dbReference type="ARBA" id="ARBA00023110"/>
    </source>
</evidence>
<dbReference type="FunFam" id="3.10.50.40:FF:000006">
    <property type="entry name" value="Peptidyl-prolyl cis-trans isomerase"/>
    <property type="match status" value="1"/>
</dbReference>
<dbReference type="InterPro" id="IPR046357">
    <property type="entry name" value="PPIase_dom_sf"/>
</dbReference>
<feature type="domain" description="PPIase FKBP-type" evidence="8">
    <location>
        <begin position="148"/>
        <end position="234"/>
    </location>
</feature>
<evidence type="ECO:0000256" key="1">
    <source>
        <dbReference type="ARBA" id="ARBA00000971"/>
    </source>
</evidence>
<dbReference type="Gene3D" id="1.10.287.460">
    <property type="entry name" value="Peptidyl-prolyl cis-trans isomerase, FKBP-type, N-terminal domain"/>
    <property type="match status" value="1"/>
</dbReference>
<evidence type="ECO:0000256" key="5">
    <source>
        <dbReference type="PROSITE-ProRule" id="PRU00277"/>
    </source>
</evidence>
<dbReference type="AlphaFoldDB" id="A0A4R8DSS0"/>
<evidence type="ECO:0000313" key="10">
    <source>
        <dbReference type="Proteomes" id="UP000294498"/>
    </source>
</evidence>
<sequence>MHKMFFSVALLTLGTGAFAQTKKPVAAKKAVAPAPLLKNSTDSLSYAIGVNVGTYFKKQGVEHLNYAALDKALADCFGEKPLTLSDEQAVMTIQQKLQEFMTKKANAVKEEGLKFLAENKKRPGVVELPDGLQYEVIRKGTGPMPVDTSVVKVNYTGYLLSGKKFDASADHGGPATFPLNRVIKGWTEGVKLMPVGSSYKFYIPSELAYGDRGAGNDIPGGSTLIFEVELLDIVAPGATPAPAAGQ</sequence>
<organism evidence="9 10">
    <name type="scientific">Dinghuibacter silviterrae</name>
    <dbReference type="NCBI Taxonomy" id="1539049"/>
    <lineage>
        <taxon>Bacteria</taxon>
        <taxon>Pseudomonadati</taxon>
        <taxon>Bacteroidota</taxon>
        <taxon>Chitinophagia</taxon>
        <taxon>Chitinophagales</taxon>
        <taxon>Chitinophagaceae</taxon>
        <taxon>Dinghuibacter</taxon>
    </lineage>
</organism>
<comment type="catalytic activity">
    <reaction evidence="1 5 6">
        <text>[protein]-peptidylproline (omega=180) = [protein]-peptidylproline (omega=0)</text>
        <dbReference type="Rhea" id="RHEA:16237"/>
        <dbReference type="Rhea" id="RHEA-COMP:10747"/>
        <dbReference type="Rhea" id="RHEA-COMP:10748"/>
        <dbReference type="ChEBI" id="CHEBI:83833"/>
        <dbReference type="ChEBI" id="CHEBI:83834"/>
        <dbReference type="EC" id="5.2.1.8"/>
    </reaction>
</comment>
<dbReference type="EC" id="5.2.1.8" evidence="6"/>
<accession>A0A4R8DSS0</accession>
<keyword evidence="7" id="KW-0732">Signal</keyword>
<dbReference type="PANTHER" id="PTHR43811">
    <property type="entry name" value="FKBP-TYPE PEPTIDYL-PROLYL CIS-TRANS ISOMERASE FKPA"/>
    <property type="match status" value="1"/>
</dbReference>
<comment type="caution">
    <text evidence="9">The sequence shown here is derived from an EMBL/GenBank/DDBJ whole genome shotgun (WGS) entry which is preliminary data.</text>
</comment>
<dbReference type="OrthoDB" id="9814548at2"/>
<evidence type="ECO:0000313" key="9">
    <source>
        <dbReference type="EMBL" id="TDX01119.1"/>
    </source>
</evidence>
<gene>
    <name evidence="9" type="ORF">EDB95_2150</name>
</gene>
<keyword evidence="10" id="KW-1185">Reference proteome</keyword>
<proteinExistence type="inferred from homology"/>
<dbReference type="GO" id="GO:0006457">
    <property type="term" value="P:protein folding"/>
    <property type="evidence" value="ECO:0007669"/>
    <property type="project" value="InterPro"/>
</dbReference>
<dbReference type="PANTHER" id="PTHR43811:SF19">
    <property type="entry name" value="39 KDA FK506-BINDING NUCLEAR PROTEIN"/>
    <property type="match status" value="1"/>
</dbReference>
<protein>
    <recommendedName>
        <fullName evidence="6">Peptidyl-prolyl cis-trans isomerase</fullName>
        <ecNumber evidence="6">5.2.1.8</ecNumber>
    </recommendedName>
</protein>
<dbReference type="InterPro" id="IPR036944">
    <property type="entry name" value="PPIase_FKBP_N_sf"/>
</dbReference>
<evidence type="ECO:0000256" key="7">
    <source>
        <dbReference type="SAM" id="SignalP"/>
    </source>
</evidence>
<feature type="signal peptide" evidence="7">
    <location>
        <begin position="1"/>
        <end position="19"/>
    </location>
</feature>
<name>A0A4R8DSS0_9BACT</name>
<feature type="chain" id="PRO_5020432482" description="Peptidyl-prolyl cis-trans isomerase" evidence="7">
    <location>
        <begin position="20"/>
        <end position="246"/>
    </location>
</feature>
<reference evidence="9 10" key="1">
    <citation type="submission" date="2019-03" db="EMBL/GenBank/DDBJ databases">
        <title>Genomic Encyclopedia of Type Strains, Phase IV (KMG-IV): sequencing the most valuable type-strain genomes for metagenomic binning, comparative biology and taxonomic classification.</title>
        <authorList>
            <person name="Goeker M."/>
        </authorList>
    </citation>
    <scope>NUCLEOTIDE SEQUENCE [LARGE SCALE GENOMIC DNA]</scope>
    <source>
        <strain evidence="9 10">DSM 100059</strain>
    </source>
</reference>
<evidence type="ECO:0000256" key="6">
    <source>
        <dbReference type="RuleBase" id="RU003915"/>
    </source>
</evidence>
<dbReference type="InterPro" id="IPR001179">
    <property type="entry name" value="PPIase_FKBP_dom"/>
</dbReference>
<dbReference type="Proteomes" id="UP000294498">
    <property type="component" value="Unassembled WGS sequence"/>
</dbReference>
<dbReference type="InterPro" id="IPR000774">
    <property type="entry name" value="PPIase_FKBP_N"/>
</dbReference>
<keyword evidence="4 5" id="KW-0413">Isomerase</keyword>
<evidence type="ECO:0000256" key="2">
    <source>
        <dbReference type="ARBA" id="ARBA00006577"/>
    </source>
</evidence>
<dbReference type="Pfam" id="PF00254">
    <property type="entry name" value="FKBP_C"/>
    <property type="match status" value="1"/>
</dbReference>
<evidence type="ECO:0000259" key="8">
    <source>
        <dbReference type="PROSITE" id="PS50059"/>
    </source>
</evidence>
<dbReference type="EMBL" id="SODV01000001">
    <property type="protein sequence ID" value="TDX01119.1"/>
    <property type="molecule type" value="Genomic_DNA"/>
</dbReference>
<dbReference type="Gene3D" id="3.10.50.40">
    <property type="match status" value="1"/>
</dbReference>
<dbReference type="PROSITE" id="PS50059">
    <property type="entry name" value="FKBP_PPIASE"/>
    <property type="match status" value="1"/>
</dbReference>
<evidence type="ECO:0000256" key="4">
    <source>
        <dbReference type="ARBA" id="ARBA00023235"/>
    </source>
</evidence>
<dbReference type="SUPFAM" id="SSF54534">
    <property type="entry name" value="FKBP-like"/>
    <property type="match status" value="1"/>
</dbReference>
<dbReference type="RefSeq" id="WP_133993397.1">
    <property type="nucleotide sequence ID" value="NZ_SODV01000001.1"/>
</dbReference>
<dbReference type="GO" id="GO:0003755">
    <property type="term" value="F:peptidyl-prolyl cis-trans isomerase activity"/>
    <property type="evidence" value="ECO:0007669"/>
    <property type="project" value="UniProtKB-UniRule"/>
</dbReference>
<comment type="similarity">
    <text evidence="2 6">Belongs to the FKBP-type PPIase family.</text>
</comment>
<keyword evidence="3 5" id="KW-0697">Rotamase</keyword>